<dbReference type="InterPro" id="IPR003173">
    <property type="entry name" value="PC4_C"/>
</dbReference>
<dbReference type="Proteomes" id="UP000078046">
    <property type="component" value="Unassembled WGS sequence"/>
</dbReference>
<dbReference type="GO" id="GO:0060261">
    <property type="term" value="P:positive regulation of transcription initiation by RNA polymerase II"/>
    <property type="evidence" value="ECO:0007669"/>
    <property type="project" value="InterPro"/>
</dbReference>
<dbReference type="SUPFAM" id="SSF54447">
    <property type="entry name" value="ssDNA-binding transcriptional regulator domain"/>
    <property type="match status" value="1"/>
</dbReference>
<evidence type="ECO:0000313" key="10">
    <source>
        <dbReference type="Proteomes" id="UP000078046"/>
    </source>
</evidence>
<gene>
    <name evidence="9" type="ORF">A3Q56_02489</name>
</gene>
<proteinExistence type="inferred from homology"/>
<dbReference type="GO" id="GO:0003677">
    <property type="term" value="F:DNA binding"/>
    <property type="evidence" value="ECO:0007669"/>
    <property type="project" value="UniProtKB-KW"/>
</dbReference>
<keyword evidence="3" id="KW-0805">Transcription regulation</keyword>
<dbReference type="InterPro" id="IPR009044">
    <property type="entry name" value="ssDNA-bd_transcriptional_reg"/>
</dbReference>
<evidence type="ECO:0000256" key="3">
    <source>
        <dbReference type="ARBA" id="ARBA00023015"/>
    </source>
</evidence>
<evidence type="ECO:0000256" key="2">
    <source>
        <dbReference type="ARBA" id="ARBA00009001"/>
    </source>
</evidence>
<keyword evidence="10" id="KW-1185">Reference proteome</keyword>
<organism evidence="9 10">
    <name type="scientific">Intoshia linei</name>
    <dbReference type="NCBI Taxonomy" id="1819745"/>
    <lineage>
        <taxon>Eukaryota</taxon>
        <taxon>Metazoa</taxon>
        <taxon>Spiralia</taxon>
        <taxon>Lophotrochozoa</taxon>
        <taxon>Mesozoa</taxon>
        <taxon>Orthonectida</taxon>
        <taxon>Rhopaluridae</taxon>
        <taxon>Intoshia</taxon>
    </lineage>
</organism>
<dbReference type="PANTHER" id="PTHR13215">
    <property type="entry name" value="RNA POLYMERASE II TRANSCRIPTIONAL COACTIVATOR"/>
    <property type="match status" value="1"/>
</dbReference>
<keyword evidence="5" id="KW-0804">Transcription</keyword>
<comment type="similarity">
    <text evidence="2">Belongs to the transcriptional coactivator PC4 family.</text>
</comment>
<dbReference type="GO" id="GO:0003713">
    <property type="term" value="F:transcription coactivator activity"/>
    <property type="evidence" value="ECO:0007669"/>
    <property type="project" value="InterPro"/>
</dbReference>
<sequence length="115" mass="13856">MFAKTFDATETCLSTKKCAIRLSAWYIYFIYLHWFSFYFINYSIYISNMTAEKLYELSKSRFISVSEFKGKQFVNIREYYEQDGELKPGRKGISLTKEQWEKVKEHTDKIDECFN</sequence>
<keyword evidence="6" id="KW-0539">Nucleus</keyword>
<evidence type="ECO:0000256" key="5">
    <source>
        <dbReference type="ARBA" id="ARBA00023163"/>
    </source>
</evidence>
<comment type="caution">
    <text evidence="9">The sequence shown here is derived from an EMBL/GenBank/DDBJ whole genome shotgun (WGS) entry which is preliminary data.</text>
</comment>
<evidence type="ECO:0000259" key="8">
    <source>
        <dbReference type="Pfam" id="PF02229"/>
    </source>
</evidence>
<evidence type="ECO:0000256" key="7">
    <source>
        <dbReference type="SAM" id="Phobius"/>
    </source>
</evidence>
<dbReference type="EMBL" id="LWCA01000235">
    <property type="protein sequence ID" value="OAF69750.1"/>
    <property type="molecule type" value="Genomic_DNA"/>
</dbReference>
<dbReference type="Gene3D" id="2.30.31.10">
    <property type="entry name" value="Transcriptional Coactivator Pc4, Chain A"/>
    <property type="match status" value="1"/>
</dbReference>
<dbReference type="Pfam" id="PF02229">
    <property type="entry name" value="PC4"/>
    <property type="match status" value="1"/>
</dbReference>
<feature type="transmembrane region" description="Helical" evidence="7">
    <location>
        <begin position="25"/>
        <end position="45"/>
    </location>
</feature>
<feature type="domain" description="Transcriptional coactivator p15 (PC4) C-terminal" evidence="8">
    <location>
        <begin position="56"/>
        <end position="106"/>
    </location>
</feature>
<evidence type="ECO:0000256" key="6">
    <source>
        <dbReference type="ARBA" id="ARBA00023242"/>
    </source>
</evidence>
<keyword evidence="7" id="KW-1133">Transmembrane helix</keyword>
<keyword evidence="7" id="KW-0812">Transmembrane</keyword>
<protein>
    <submittedName>
        <fullName evidence="9">Putative RNA polymerase II transcriptional coactivator</fullName>
    </submittedName>
</protein>
<comment type="subcellular location">
    <subcellularLocation>
        <location evidence="1">Nucleus</location>
    </subcellularLocation>
</comment>
<evidence type="ECO:0000256" key="1">
    <source>
        <dbReference type="ARBA" id="ARBA00004123"/>
    </source>
</evidence>
<keyword evidence="4" id="KW-0238">DNA-binding</keyword>
<dbReference type="OrthoDB" id="2505440at2759"/>
<keyword evidence="7" id="KW-0472">Membrane</keyword>
<reference evidence="9 10" key="1">
    <citation type="submission" date="2016-04" db="EMBL/GenBank/DDBJ databases">
        <title>The genome of Intoshia linei affirms orthonectids as highly simplified spiralians.</title>
        <authorList>
            <person name="Mikhailov K.V."/>
            <person name="Slusarev G.S."/>
            <person name="Nikitin M.A."/>
            <person name="Logacheva M.D."/>
            <person name="Penin A."/>
            <person name="Aleoshin V."/>
            <person name="Panchin Y.V."/>
        </authorList>
    </citation>
    <scope>NUCLEOTIDE SEQUENCE [LARGE SCALE GENOMIC DNA]</scope>
    <source>
        <strain evidence="9">Intl2013</strain>
        <tissue evidence="9">Whole animal</tissue>
    </source>
</reference>
<accession>A0A177B6J9</accession>
<evidence type="ECO:0000313" key="9">
    <source>
        <dbReference type="EMBL" id="OAF69750.1"/>
    </source>
</evidence>
<dbReference type="GO" id="GO:0005634">
    <property type="term" value="C:nucleus"/>
    <property type="evidence" value="ECO:0007669"/>
    <property type="project" value="UniProtKB-SubCell"/>
</dbReference>
<evidence type="ECO:0000256" key="4">
    <source>
        <dbReference type="ARBA" id="ARBA00023125"/>
    </source>
</evidence>
<dbReference type="InterPro" id="IPR045125">
    <property type="entry name" value="Sub1/Tcp4-like"/>
</dbReference>
<dbReference type="AlphaFoldDB" id="A0A177B6J9"/>
<name>A0A177B6J9_9BILA</name>